<dbReference type="InterPro" id="IPR015053">
    <property type="entry name" value="DUF1871"/>
</dbReference>
<evidence type="ECO:0000313" key="2">
    <source>
        <dbReference type="Proteomes" id="UP000637074"/>
    </source>
</evidence>
<proteinExistence type="predicted"/>
<dbReference type="SUPFAM" id="SSF116922">
    <property type="entry name" value="YugE-like"/>
    <property type="match status" value="1"/>
</dbReference>
<sequence length="87" mass="10160">MRKEVHTNLKFYDLLTEWNPFQLKNESYETEIADVIQAVHMYDHPLNLAKKIQSVYEFSFEKIIPLESCLEIAVALLKVKNQASCSL</sequence>
<evidence type="ECO:0008006" key="3">
    <source>
        <dbReference type="Google" id="ProtNLM"/>
    </source>
</evidence>
<dbReference type="EMBL" id="BNDS01000003">
    <property type="protein sequence ID" value="GHH97673.1"/>
    <property type="molecule type" value="Genomic_DNA"/>
</dbReference>
<name>A0ABQ3MYC6_9BACI</name>
<protein>
    <recommendedName>
        <fullName evidence="3">DUF1871 domain-containing protein</fullName>
    </recommendedName>
</protein>
<evidence type="ECO:0000313" key="1">
    <source>
        <dbReference type="EMBL" id="GHH97673.1"/>
    </source>
</evidence>
<reference evidence="1 2" key="1">
    <citation type="journal article" date="2022" name="Int. J. Syst. Evol. Microbiol.">
        <title>Neobacillus kokaensis sp. nov., isolated from soil.</title>
        <authorList>
            <person name="Yuki K."/>
            <person name="Matsubara H."/>
            <person name="Yamaguchi S."/>
        </authorList>
    </citation>
    <scope>NUCLEOTIDE SEQUENCE [LARGE SCALE GENOMIC DNA]</scope>
    <source>
        <strain evidence="1 2">LOB 377</strain>
    </source>
</reference>
<dbReference type="Pfam" id="PF08958">
    <property type="entry name" value="DUF1871"/>
    <property type="match status" value="1"/>
</dbReference>
<accession>A0ABQ3MYC6</accession>
<dbReference type="InterPro" id="IPR023162">
    <property type="entry name" value="Apc36109-like_dom_sf"/>
</dbReference>
<keyword evidence="2" id="KW-1185">Reference proteome</keyword>
<dbReference type="RefSeq" id="WP_191270727.1">
    <property type="nucleotide sequence ID" value="NZ_BNDS01000003.1"/>
</dbReference>
<organism evidence="1 2">
    <name type="scientific">Neobacillus kokaensis</name>
    <dbReference type="NCBI Taxonomy" id="2759023"/>
    <lineage>
        <taxon>Bacteria</taxon>
        <taxon>Bacillati</taxon>
        <taxon>Bacillota</taxon>
        <taxon>Bacilli</taxon>
        <taxon>Bacillales</taxon>
        <taxon>Bacillaceae</taxon>
        <taxon>Neobacillus</taxon>
    </lineage>
</organism>
<dbReference type="Proteomes" id="UP000637074">
    <property type="component" value="Unassembled WGS sequence"/>
</dbReference>
<comment type="caution">
    <text evidence="1">The sequence shown here is derived from an EMBL/GenBank/DDBJ whole genome shotgun (WGS) entry which is preliminary data.</text>
</comment>
<gene>
    <name evidence="1" type="ORF">AM1BK_12160</name>
</gene>
<dbReference type="Gene3D" id="1.10.340.20">
    <property type="entry name" value="Apc36109-like domain"/>
    <property type="match status" value="1"/>
</dbReference>